<name>A0ABR0UN10_REHGL</name>
<organism evidence="2 3">
    <name type="scientific">Rehmannia glutinosa</name>
    <name type="common">Chinese foxglove</name>
    <dbReference type="NCBI Taxonomy" id="99300"/>
    <lineage>
        <taxon>Eukaryota</taxon>
        <taxon>Viridiplantae</taxon>
        <taxon>Streptophyta</taxon>
        <taxon>Embryophyta</taxon>
        <taxon>Tracheophyta</taxon>
        <taxon>Spermatophyta</taxon>
        <taxon>Magnoliopsida</taxon>
        <taxon>eudicotyledons</taxon>
        <taxon>Gunneridae</taxon>
        <taxon>Pentapetalae</taxon>
        <taxon>asterids</taxon>
        <taxon>lamiids</taxon>
        <taxon>Lamiales</taxon>
        <taxon>Orobanchaceae</taxon>
        <taxon>Rehmannieae</taxon>
        <taxon>Rehmannia</taxon>
    </lineage>
</organism>
<proteinExistence type="predicted"/>
<comment type="caution">
    <text evidence="2">The sequence shown here is derived from an EMBL/GenBank/DDBJ whole genome shotgun (WGS) entry which is preliminary data.</text>
</comment>
<dbReference type="PROSITE" id="PS50878">
    <property type="entry name" value="RT_POL"/>
    <property type="match status" value="1"/>
</dbReference>
<keyword evidence="3" id="KW-1185">Reference proteome</keyword>
<dbReference type="PANTHER" id="PTHR31635:SF196">
    <property type="entry name" value="REVERSE TRANSCRIPTASE DOMAIN-CONTAINING PROTEIN-RELATED"/>
    <property type="match status" value="1"/>
</dbReference>
<dbReference type="PANTHER" id="PTHR31635">
    <property type="entry name" value="REVERSE TRANSCRIPTASE DOMAIN-CONTAINING PROTEIN-RELATED"/>
    <property type="match status" value="1"/>
</dbReference>
<gene>
    <name evidence="2" type="ORF">DH2020_042722</name>
</gene>
<dbReference type="EMBL" id="JABTTQ020002538">
    <property type="protein sequence ID" value="KAK6123535.1"/>
    <property type="molecule type" value="Genomic_DNA"/>
</dbReference>
<evidence type="ECO:0000313" key="2">
    <source>
        <dbReference type="EMBL" id="KAK6123535.1"/>
    </source>
</evidence>
<dbReference type="InterPro" id="IPR000477">
    <property type="entry name" value="RT_dom"/>
</dbReference>
<dbReference type="InterPro" id="IPR043502">
    <property type="entry name" value="DNA/RNA_pol_sf"/>
</dbReference>
<dbReference type="Pfam" id="PF00078">
    <property type="entry name" value="RVT_1"/>
    <property type="match status" value="1"/>
</dbReference>
<dbReference type="SUPFAM" id="SSF56672">
    <property type="entry name" value="DNA/RNA polymerases"/>
    <property type="match status" value="1"/>
</dbReference>
<dbReference type="Proteomes" id="UP001318860">
    <property type="component" value="Unassembled WGS sequence"/>
</dbReference>
<dbReference type="CDD" id="cd01650">
    <property type="entry name" value="RT_nLTR_like"/>
    <property type="match status" value="1"/>
</dbReference>
<reference evidence="2 3" key="1">
    <citation type="journal article" date="2021" name="Comput. Struct. Biotechnol. J.">
        <title>De novo genome assembly of the potent medicinal plant Rehmannia glutinosa using nanopore technology.</title>
        <authorList>
            <person name="Ma L."/>
            <person name="Dong C."/>
            <person name="Song C."/>
            <person name="Wang X."/>
            <person name="Zheng X."/>
            <person name="Niu Y."/>
            <person name="Chen S."/>
            <person name="Feng W."/>
        </authorList>
    </citation>
    <scope>NUCLEOTIDE SEQUENCE [LARGE SCALE GENOMIC DNA]</scope>
    <source>
        <strain evidence="2">DH-2019</strain>
    </source>
</reference>
<sequence>MMVIQRSLRTKLPWSSLNSINNSLAQSEILNHRIREIFGNGPLLDETQGLDLIKPITNSRFWMPFGHWGRSLSGIDGYSSAFFKKSRTIVGEQVCDLCQEFFSSGCLLKQWNHTILALIPKSDHSSKVGDFRPIACCKVIYKLISKILAARMADVLDPIIDGAQVAFVKGRNMVEHIHLMQELLRQYNRKRTGARCTIKIDLRKAFDSISWDFLRDVLMGLGFPHLFVSWIMECVSTTSYSLSINGGTYGLFKGQRGLRQGDPLSPYLFVICLEYLSRLINKKTTNTHFNYHPKCGPLNITHLAFAR</sequence>
<protein>
    <recommendedName>
        <fullName evidence="1">Reverse transcriptase domain-containing protein</fullName>
    </recommendedName>
</protein>
<evidence type="ECO:0000313" key="3">
    <source>
        <dbReference type="Proteomes" id="UP001318860"/>
    </source>
</evidence>
<evidence type="ECO:0000259" key="1">
    <source>
        <dbReference type="PROSITE" id="PS50878"/>
    </source>
</evidence>
<accession>A0ABR0UN10</accession>
<feature type="domain" description="Reverse transcriptase" evidence="1">
    <location>
        <begin position="100"/>
        <end position="307"/>
    </location>
</feature>